<dbReference type="EMBL" id="MCFE01000019">
    <property type="protein sequence ID" value="ORY06090.1"/>
    <property type="molecule type" value="Genomic_DNA"/>
</dbReference>
<protein>
    <recommendedName>
        <fullName evidence="3">Cyclin N-terminal domain-containing protein</fullName>
    </recommendedName>
</protein>
<dbReference type="OrthoDB" id="244495at2759"/>
<dbReference type="GO" id="GO:0005634">
    <property type="term" value="C:nucleus"/>
    <property type="evidence" value="ECO:0007669"/>
    <property type="project" value="TreeGrafter"/>
</dbReference>
<organism evidence="1 2">
    <name type="scientific">Basidiobolus meristosporus CBS 931.73</name>
    <dbReference type="NCBI Taxonomy" id="1314790"/>
    <lineage>
        <taxon>Eukaryota</taxon>
        <taxon>Fungi</taxon>
        <taxon>Fungi incertae sedis</taxon>
        <taxon>Zoopagomycota</taxon>
        <taxon>Entomophthoromycotina</taxon>
        <taxon>Basidiobolomycetes</taxon>
        <taxon>Basidiobolales</taxon>
        <taxon>Basidiobolaceae</taxon>
        <taxon>Basidiobolus</taxon>
    </lineage>
</organism>
<dbReference type="PANTHER" id="PTHR15615:SF27">
    <property type="entry name" value="PHO85 CYCLIN CLG1"/>
    <property type="match status" value="1"/>
</dbReference>
<name>A0A1Y1Z753_9FUNG</name>
<dbReference type="GO" id="GO:0000307">
    <property type="term" value="C:cyclin-dependent protein kinase holoenzyme complex"/>
    <property type="evidence" value="ECO:0007669"/>
    <property type="project" value="TreeGrafter"/>
</dbReference>
<accession>A0A1Y1Z753</accession>
<dbReference type="GO" id="GO:0019901">
    <property type="term" value="F:protein kinase binding"/>
    <property type="evidence" value="ECO:0007669"/>
    <property type="project" value="InterPro"/>
</dbReference>
<dbReference type="InParanoid" id="A0A1Y1Z753"/>
<dbReference type="Proteomes" id="UP000193498">
    <property type="component" value="Unassembled WGS sequence"/>
</dbReference>
<dbReference type="InterPro" id="IPR013922">
    <property type="entry name" value="Cyclin_PHO80-like"/>
</dbReference>
<evidence type="ECO:0008006" key="3">
    <source>
        <dbReference type="Google" id="ProtNLM"/>
    </source>
</evidence>
<dbReference type="GO" id="GO:0016538">
    <property type="term" value="F:cyclin-dependent protein serine/threonine kinase regulator activity"/>
    <property type="evidence" value="ECO:0007669"/>
    <property type="project" value="TreeGrafter"/>
</dbReference>
<gene>
    <name evidence="1" type="ORF">K493DRAFT_27166</name>
</gene>
<reference evidence="1 2" key="1">
    <citation type="submission" date="2016-07" db="EMBL/GenBank/DDBJ databases">
        <title>Pervasive Adenine N6-methylation of Active Genes in Fungi.</title>
        <authorList>
            <consortium name="DOE Joint Genome Institute"/>
            <person name="Mondo S.J."/>
            <person name="Dannebaum R.O."/>
            <person name="Kuo R.C."/>
            <person name="Labutti K."/>
            <person name="Haridas S."/>
            <person name="Kuo A."/>
            <person name="Salamov A."/>
            <person name="Ahrendt S.R."/>
            <person name="Lipzen A."/>
            <person name="Sullivan W."/>
            <person name="Andreopoulos W.B."/>
            <person name="Clum A."/>
            <person name="Lindquist E."/>
            <person name="Daum C."/>
            <person name="Ramamoorthy G.K."/>
            <person name="Gryganskyi A."/>
            <person name="Culley D."/>
            <person name="Magnuson J.K."/>
            <person name="James T.Y."/>
            <person name="O'Malley M.A."/>
            <person name="Stajich J.E."/>
            <person name="Spatafora J.W."/>
            <person name="Visel A."/>
            <person name="Grigoriev I.V."/>
        </authorList>
    </citation>
    <scope>NUCLEOTIDE SEQUENCE [LARGE SCALE GENOMIC DNA]</scope>
    <source>
        <strain evidence="1 2">CBS 931.73</strain>
    </source>
</reference>
<dbReference type="AlphaFoldDB" id="A0A1Y1Z753"/>
<sequence length="265" mass="30660">MHYIGVADGELESLVDTVEYVIDRVWHPFGAVSRTKRLIFRGFVREIVKTSRVLHSTVMISLYYLYRIRRIIENNVFGRQHELHGDDCLVEMGLAAPLFGEERFDELATLETDSSDRLYFAKNTFLGALIVAAKYHQEISALNMDWARYTNSTLSQVNDLELEFLCCIQYRLHVSKEQYEFWCAELLTEVQRALTVPQSKGKGHGRPTGKLKSVDRNICHTSKQYPTRLRIDSWKLGNCSSIYDFPILVGAINSKNDVWPLQRLY</sequence>
<comment type="caution">
    <text evidence="1">The sequence shown here is derived from an EMBL/GenBank/DDBJ whole genome shotgun (WGS) entry which is preliminary data.</text>
</comment>
<dbReference type="CDD" id="cd20557">
    <property type="entry name" value="CYCLIN_ScPCL1-like"/>
    <property type="match status" value="1"/>
</dbReference>
<dbReference type="Gene3D" id="1.10.472.10">
    <property type="entry name" value="Cyclin-like"/>
    <property type="match status" value="1"/>
</dbReference>
<dbReference type="STRING" id="1314790.A0A1Y1Z753"/>
<dbReference type="PANTHER" id="PTHR15615">
    <property type="match status" value="1"/>
</dbReference>
<proteinExistence type="predicted"/>
<evidence type="ECO:0000313" key="1">
    <source>
        <dbReference type="EMBL" id="ORY06090.1"/>
    </source>
</evidence>
<evidence type="ECO:0000313" key="2">
    <source>
        <dbReference type="Proteomes" id="UP000193498"/>
    </source>
</evidence>
<keyword evidence="2" id="KW-1185">Reference proteome</keyword>